<dbReference type="PANTHER" id="PTHR32196:SF72">
    <property type="entry name" value="RIBOSE IMPORT PERMEASE PROTEIN RBSC"/>
    <property type="match status" value="1"/>
</dbReference>
<dbReference type="Proteomes" id="UP000885667">
    <property type="component" value="Unassembled WGS sequence"/>
</dbReference>
<feature type="transmembrane region" description="Helical" evidence="6">
    <location>
        <begin position="227"/>
        <end position="246"/>
    </location>
</feature>
<feature type="transmembrane region" description="Helical" evidence="6">
    <location>
        <begin position="101"/>
        <end position="120"/>
    </location>
</feature>
<keyword evidence="5 6" id="KW-0472">Membrane</keyword>
<dbReference type="GO" id="GO:0005886">
    <property type="term" value="C:plasma membrane"/>
    <property type="evidence" value="ECO:0007669"/>
    <property type="project" value="UniProtKB-SubCell"/>
</dbReference>
<dbReference type="EMBL" id="DRFT01000103">
    <property type="protein sequence ID" value="HDZ49874.1"/>
    <property type="molecule type" value="Genomic_DNA"/>
</dbReference>
<reference evidence="7" key="1">
    <citation type="journal article" date="2020" name="mSystems">
        <title>Genome- and Community-Level Interaction Insights into Carbon Utilization and Element Cycling Functions of Hydrothermarchaeota in Hydrothermal Sediment.</title>
        <authorList>
            <person name="Zhou Z."/>
            <person name="Liu Y."/>
            <person name="Xu W."/>
            <person name="Pan J."/>
            <person name="Luo Z.H."/>
            <person name="Li M."/>
        </authorList>
    </citation>
    <scope>NUCLEOTIDE SEQUENCE [LARGE SCALE GENOMIC DNA]</scope>
    <source>
        <strain evidence="7">HyVt-329</strain>
    </source>
</reference>
<protein>
    <submittedName>
        <fullName evidence="7">ABC transporter permease</fullName>
    </submittedName>
</protein>
<sequence>MNQWVSMRGGKIRKILLRGGPIMALLFLIIYLSFAAPYFLTVNNFLNIARQTSINAILAVGQTMVIICGGIDLSVGAVLALSASMSAVAMSYWGLSFGVGILLGLGTGALAGFMNGIIITKGRIPDFIATLGMMAVARGLALILTGGLPVPSHFTALKLVGYLPPELIWLGSGHVWGVPVPALIIAAVAILGWIILTRTTLGRAIYAVGGNREAARFSGINIERTRIMAYTIMGFLAGVGGVVLTGRLNSANALMAEGAELQSISAVVIGGTNLFGGEGGVIGSVIGAFIMGVLGNGLNLLNVSAFSQRLIMGLIIIGVVVFDQWRRRRFTT</sequence>
<evidence type="ECO:0000256" key="1">
    <source>
        <dbReference type="ARBA" id="ARBA00004651"/>
    </source>
</evidence>
<feature type="transmembrane region" description="Helical" evidence="6">
    <location>
        <begin position="127"/>
        <end position="148"/>
    </location>
</feature>
<keyword evidence="3 6" id="KW-0812">Transmembrane</keyword>
<accession>A0A7C1MHH4</accession>
<evidence type="ECO:0000313" key="7">
    <source>
        <dbReference type="EMBL" id="HDZ49874.1"/>
    </source>
</evidence>
<dbReference type="GO" id="GO:0022857">
    <property type="term" value="F:transmembrane transporter activity"/>
    <property type="evidence" value="ECO:0007669"/>
    <property type="project" value="InterPro"/>
</dbReference>
<evidence type="ECO:0000256" key="4">
    <source>
        <dbReference type="ARBA" id="ARBA00022989"/>
    </source>
</evidence>
<keyword evidence="2" id="KW-1003">Cell membrane</keyword>
<organism evidence="7">
    <name type="scientific">Aerophobetes bacterium</name>
    <dbReference type="NCBI Taxonomy" id="2030807"/>
    <lineage>
        <taxon>Bacteria</taxon>
        <taxon>Candidatus Aerophobota</taxon>
    </lineage>
</organism>
<feature type="transmembrane region" description="Helical" evidence="6">
    <location>
        <begin position="168"/>
        <end position="196"/>
    </location>
</feature>
<dbReference type="Pfam" id="PF02653">
    <property type="entry name" value="BPD_transp_2"/>
    <property type="match status" value="1"/>
</dbReference>
<proteinExistence type="predicted"/>
<evidence type="ECO:0000256" key="3">
    <source>
        <dbReference type="ARBA" id="ARBA00022692"/>
    </source>
</evidence>
<dbReference type="AlphaFoldDB" id="A0A7C1MHH4"/>
<feature type="transmembrane region" description="Helical" evidence="6">
    <location>
        <begin position="21"/>
        <end position="40"/>
    </location>
</feature>
<comment type="subcellular location">
    <subcellularLocation>
        <location evidence="1">Cell membrane</location>
        <topology evidence="1">Multi-pass membrane protein</topology>
    </subcellularLocation>
</comment>
<dbReference type="PANTHER" id="PTHR32196">
    <property type="entry name" value="ABC TRANSPORTER PERMEASE PROTEIN YPHD-RELATED-RELATED"/>
    <property type="match status" value="1"/>
</dbReference>
<comment type="caution">
    <text evidence="7">The sequence shown here is derived from an EMBL/GenBank/DDBJ whole genome shotgun (WGS) entry which is preliminary data.</text>
</comment>
<evidence type="ECO:0000256" key="6">
    <source>
        <dbReference type="SAM" id="Phobius"/>
    </source>
</evidence>
<evidence type="ECO:0000256" key="2">
    <source>
        <dbReference type="ARBA" id="ARBA00022475"/>
    </source>
</evidence>
<gene>
    <name evidence="7" type="ORF">ENH69_01485</name>
</gene>
<feature type="transmembrane region" description="Helical" evidence="6">
    <location>
        <begin position="52"/>
        <end position="71"/>
    </location>
</feature>
<keyword evidence="4 6" id="KW-1133">Transmembrane helix</keyword>
<evidence type="ECO:0000256" key="5">
    <source>
        <dbReference type="ARBA" id="ARBA00023136"/>
    </source>
</evidence>
<name>A0A7C1MHH4_UNCAE</name>
<dbReference type="InterPro" id="IPR001851">
    <property type="entry name" value="ABC_transp_permease"/>
</dbReference>
<dbReference type="CDD" id="cd06579">
    <property type="entry name" value="TM_PBP1_transp_AraH_like"/>
    <property type="match status" value="1"/>
</dbReference>